<protein>
    <recommendedName>
        <fullName evidence="5">RRM domain-containing protein</fullName>
    </recommendedName>
</protein>
<dbReference type="EMBL" id="CAUOFW020004669">
    <property type="protein sequence ID" value="CAK9166720.1"/>
    <property type="molecule type" value="Genomic_DNA"/>
</dbReference>
<keyword evidence="1 2" id="KW-0694">RNA-binding</keyword>
<dbReference type="InterPro" id="IPR012677">
    <property type="entry name" value="Nucleotide-bd_a/b_plait_sf"/>
</dbReference>
<feature type="chain" id="PRO_5044894786" description="RRM domain-containing protein" evidence="4">
    <location>
        <begin position="22"/>
        <end position="137"/>
    </location>
</feature>
<evidence type="ECO:0000313" key="7">
    <source>
        <dbReference type="Proteomes" id="UP001642360"/>
    </source>
</evidence>
<accession>A0ABC8TGQ6</accession>
<dbReference type="AlphaFoldDB" id="A0ABC8TGQ6"/>
<dbReference type="InterPro" id="IPR000504">
    <property type="entry name" value="RRM_dom"/>
</dbReference>
<dbReference type="Gene3D" id="3.30.70.330">
    <property type="match status" value="1"/>
</dbReference>
<proteinExistence type="predicted"/>
<dbReference type="InterPro" id="IPR052462">
    <property type="entry name" value="SLIRP/GR-RBP-like"/>
</dbReference>
<feature type="compositionally biased region" description="Gly residues" evidence="3">
    <location>
        <begin position="117"/>
        <end position="130"/>
    </location>
</feature>
<comment type="caution">
    <text evidence="6">The sequence shown here is derived from an EMBL/GenBank/DDBJ whole genome shotgun (WGS) entry which is preliminary data.</text>
</comment>
<keyword evidence="4" id="KW-0732">Signal</keyword>
<dbReference type="PROSITE" id="PS50102">
    <property type="entry name" value="RRM"/>
    <property type="match status" value="1"/>
</dbReference>
<dbReference type="Proteomes" id="UP001642360">
    <property type="component" value="Unassembled WGS sequence"/>
</dbReference>
<dbReference type="GO" id="GO:0003723">
    <property type="term" value="F:RNA binding"/>
    <property type="evidence" value="ECO:0007669"/>
    <property type="project" value="UniProtKB-UniRule"/>
</dbReference>
<keyword evidence="7" id="KW-1185">Reference proteome</keyword>
<dbReference type="SUPFAM" id="SSF54928">
    <property type="entry name" value="RNA-binding domain, RBD"/>
    <property type="match status" value="1"/>
</dbReference>
<dbReference type="PANTHER" id="PTHR48027">
    <property type="entry name" value="HETEROGENEOUS NUCLEAR RIBONUCLEOPROTEIN 87F-RELATED"/>
    <property type="match status" value="1"/>
</dbReference>
<evidence type="ECO:0000313" key="6">
    <source>
        <dbReference type="EMBL" id="CAK9166720.1"/>
    </source>
</evidence>
<dbReference type="Pfam" id="PF00076">
    <property type="entry name" value="RRM_1"/>
    <property type="match status" value="1"/>
</dbReference>
<evidence type="ECO:0000256" key="3">
    <source>
        <dbReference type="SAM" id="MobiDB-lite"/>
    </source>
</evidence>
<feature type="domain" description="RRM" evidence="5">
    <location>
        <begin position="64"/>
        <end position="112"/>
    </location>
</feature>
<dbReference type="PROSITE" id="PS51257">
    <property type="entry name" value="PROKAR_LIPOPROTEIN"/>
    <property type="match status" value="1"/>
</dbReference>
<feature type="signal peptide" evidence="4">
    <location>
        <begin position="1"/>
        <end position="21"/>
    </location>
</feature>
<gene>
    <name evidence="6" type="ORF">ILEXP_LOCUS35958</name>
</gene>
<evidence type="ECO:0000256" key="2">
    <source>
        <dbReference type="PROSITE-ProRule" id="PRU00176"/>
    </source>
</evidence>
<dbReference type="InterPro" id="IPR035979">
    <property type="entry name" value="RBD_domain_sf"/>
</dbReference>
<evidence type="ECO:0000256" key="4">
    <source>
        <dbReference type="SAM" id="SignalP"/>
    </source>
</evidence>
<sequence length="137" mass="15309">MCLMGKFQWHQCLMLFVACRLQSFLLEVSHMELMTSLSRMHFPALMMLPRLSFTLLHYMDSDHKVIIDRDSGRSRGFEFVNFSSDECASSAMSAMDGQPLDGRNIRVSFATDRAGPPRGGGPGYRGGFGDAGRNDGY</sequence>
<evidence type="ECO:0000256" key="1">
    <source>
        <dbReference type="ARBA" id="ARBA00022884"/>
    </source>
</evidence>
<reference evidence="6 7" key="1">
    <citation type="submission" date="2024-02" db="EMBL/GenBank/DDBJ databases">
        <authorList>
            <person name="Vignale AGUSTIN F."/>
            <person name="Sosa J E."/>
            <person name="Modenutti C."/>
        </authorList>
    </citation>
    <scope>NUCLEOTIDE SEQUENCE [LARGE SCALE GENOMIC DNA]</scope>
</reference>
<organism evidence="6 7">
    <name type="scientific">Ilex paraguariensis</name>
    <name type="common">yerba mate</name>
    <dbReference type="NCBI Taxonomy" id="185542"/>
    <lineage>
        <taxon>Eukaryota</taxon>
        <taxon>Viridiplantae</taxon>
        <taxon>Streptophyta</taxon>
        <taxon>Embryophyta</taxon>
        <taxon>Tracheophyta</taxon>
        <taxon>Spermatophyta</taxon>
        <taxon>Magnoliopsida</taxon>
        <taxon>eudicotyledons</taxon>
        <taxon>Gunneridae</taxon>
        <taxon>Pentapetalae</taxon>
        <taxon>asterids</taxon>
        <taxon>campanulids</taxon>
        <taxon>Aquifoliales</taxon>
        <taxon>Aquifoliaceae</taxon>
        <taxon>Ilex</taxon>
    </lineage>
</organism>
<feature type="region of interest" description="Disordered" evidence="3">
    <location>
        <begin position="111"/>
        <end position="137"/>
    </location>
</feature>
<name>A0ABC8TGQ6_9AQUA</name>
<evidence type="ECO:0000259" key="5">
    <source>
        <dbReference type="PROSITE" id="PS50102"/>
    </source>
</evidence>